<dbReference type="Proteomes" id="UP000320735">
    <property type="component" value="Unassembled WGS sequence"/>
</dbReference>
<dbReference type="InterPro" id="IPR032466">
    <property type="entry name" value="Metal_Hydrolase"/>
</dbReference>
<evidence type="ECO:0000313" key="5">
    <source>
        <dbReference type="Proteomes" id="UP000320735"/>
    </source>
</evidence>
<dbReference type="AlphaFoldDB" id="A0A5C6BIN0"/>
<dbReference type="InterPro" id="IPR032465">
    <property type="entry name" value="ACMSD"/>
</dbReference>
<evidence type="ECO:0000256" key="1">
    <source>
        <dbReference type="ARBA" id="ARBA00023239"/>
    </source>
</evidence>
<sequence precursor="true">MLNRRQFSSSIATGAASLAGMLTMPGLFAAEPAPKRATKYIDVHTHIGSYTDPTKKLTVDGLLTWMDENDIEKAVVLPLTSPESTTFLQLTDTALAAGKAHPDRLIPFCSIDPRQMVGGGVKGLVKIIQAWVDQGAKGFGEHKVGLNFDDPLMMRVYEACQEVGIPLLFHIDNIRGKDVPGLTRLENAVSTFPELNFIGHGPGWWASISGGLDQKQLGGYPKDKVQPGGAIDRLMENYPNIYGDLSAGSGNNSIARDLEFGREFLIRRQDRIMFGTDYLAPGQAVPQFDLFTELKLPADVEQKIFKGNATRVLKLS</sequence>
<dbReference type="OrthoDB" id="9771932at2"/>
<gene>
    <name evidence="4" type="ORF">CA54_03690</name>
</gene>
<evidence type="ECO:0000256" key="2">
    <source>
        <dbReference type="SAM" id="SignalP"/>
    </source>
</evidence>
<organism evidence="4 5">
    <name type="scientific">Symmachiella macrocystis</name>
    <dbReference type="NCBI Taxonomy" id="2527985"/>
    <lineage>
        <taxon>Bacteria</taxon>
        <taxon>Pseudomonadati</taxon>
        <taxon>Planctomycetota</taxon>
        <taxon>Planctomycetia</taxon>
        <taxon>Planctomycetales</taxon>
        <taxon>Planctomycetaceae</taxon>
        <taxon>Symmachiella</taxon>
    </lineage>
</organism>
<proteinExistence type="predicted"/>
<accession>A0A5C6BIN0</accession>
<keyword evidence="5" id="KW-1185">Reference proteome</keyword>
<dbReference type="RefSeq" id="WP_146369157.1">
    <property type="nucleotide sequence ID" value="NZ_SJPP01000001.1"/>
</dbReference>
<dbReference type="GO" id="GO:0016831">
    <property type="term" value="F:carboxy-lyase activity"/>
    <property type="evidence" value="ECO:0007669"/>
    <property type="project" value="InterPro"/>
</dbReference>
<feature type="chain" id="PRO_5022888558" evidence="2">
    <location>
        <begin position="30"/>
        <end position="316"/>
    </location>
</feature>
<dbReference type="GO" id="GO:0016787">
    <property type="term" value="F:hydrolase activity"/>
    <property type="evidence" value="ECO:0007669"/>
    <property type="project" value="UniProtKB-KW"/>
</dbReference>
<keyword evidence="1" id="KW-0456">Lyase</keyword>
<name>A0A5C6BIN0_9PLAN</name>
<dbReference type="InterPro" id="IPR006680">
    <property type="entry name" value="Amidohydro-rel"/>
</dbReference>
<feature type="domain" description="Amidohydrolase-related" evidence="3">
    <location>
        <begin position="89"/>
        <end position="315"/>
    </location>
</feature>
<dbReference type="EMBL" id="SJPP01000001">
    <property type="protein sequence ID" value="TWU11562.1"/>
    <property type="molecule type" value="Genomic_DNA"/>
</dbReference>
<dbReference type="SUPFAM" id="SSF51556">
    <property type="entry name" value="Metallo-dependent hydrolases"/>
    <property type="match status" value="1"/>
</dbReference>
<protein>
    <submittedName>
        <fullName evidence="4">Amidohydrolase</fullName>
    </submittedName>
</protein>
<reference evidence="4 5" key="1">
    <citation type="submission" date="2019-02" db="EMBL/GenBank/DDBJ databases">
        <title>Deep-cultivation of Planctomycetes and their phenomic and genomic characterization uncovers novel biology.</title>
        <authorList>
            <person name="Wiegand S."/>
            <person name="Jogler M."/>
            <person name="Boedeker C."/>
            <person name="Pinto D."/>
            <person name="Vollmers J."/>
            <person name="Rivas-Marin E."/>
            <person name="Kohn T."/>
            <person name="Peeters S.H."/>
            <person name="Heuer A."/>
            <person name="Rast P."/>
            <person name="Oberbeckmann S."/>
            <person name="Bunk B."/>
            <person name="Jeske O."/>
            <person name="Meyerdierks A."/>
            <person name="Storesund J.E."/>
            <person name="Kallscheuer N."/>
            <person name="Luecker S."/>
            <person name="Lage O.M."/>
            <person name="Pohl T."/>
            <person name="Merkel B.J."/>
            <person name="Hornburger P."/>
            <person name="Mueller R.-W."/>
            <person name="Bruemmer F."/>
            <person name="Labrenz M."/>
            <person name="Spormann A.M."/>
            <person name="Op Den Camp H."/>
            <person name="Overmann J."/>
            <person name="Amann R."/>
            <person name="Jetten M.S.M."/>
            <person name="Mascher T."/>
            <person name="Medema M.H."/>
            <person name="Devos D.P."/>
            <person name="Kaster A.-K."/>
            <person name="Ovreas L."/>
            <person name="Rohde M."/>
            <person name="Galperin M.Y."/>
            <person name="Jogler C."/>
        </authorList>
    </citation>
    <scope>NUCLEOTIDE SEQUENCE [LARGE SCALE GENOMIC DNA]</scope>
    <source>
        <strain evidence="4 5">CA54</strain>
    </source>
</reference>
<dbReference type="Pfam" id="PF04909">
    <property type="entry name" value="Amidohydro_2"/>
    <property type="match status" value="1"/>
</dbReference>
<keyword evidence="2" id="KW-0732">Signal</keyword>
<dbReference type="Gene3D" id="3.20.20.140">
    <property type="entry name" value="Metal-dependent hydrolases"/>
    <property type="match status" value="1"/>
</dbReference>
<dbReference type="PANTHER" id="PTHR21240">
    <property type="entry name" value="2-AMINO-3-CARBOXYLMUCONATE-6-SEMIALDEHYDE DECARBOXYLASE"/>
    <property type="match status" value="1"/>
</dbReference>
<feature type="signal peptide" evidence="2">
    <location>
        <begin position="1"/>
        <end position="29"/>
    </location>
</feature>
<keyword evidence="4" id="KW-0378">Hydrolase</keyword>
<comment type="caution">
    <text evidence="4">The sequence shown here is derived from an EMBL/GenBank/DDBJ whole genome shotgun (WGS) entry which is preliminary data.</text>
</comment>
<evidence type="ECO:0000313" key="4">
    <source>
        <dbReference type="EMBL" id="TWU11562.1"/>
    </source>
</evidence>
<evidence type="ECO:0000259" key="3">
    <source>
        <dbReference type="Pfam" id="PF04909"/>
    </source>
</evidence>